<keyword evidence="2" id="KW-1185">Reference proteome</keyword>
<dbReference type="EMBL" id="JAFEUF010000013">
    <property type="protein sequence ID" value="MBM7053228.1"/>
    <property type="molecule type" value="Genomic_DNA"/>
</dbReference>
<comment type="caution">
    <text evidence="1">The sequence shown here is derived from an EMBL/GenBank/DDBJ whole genome shotgun (WGS) entry which is preliminary data.</text>
</comment>
<dbReference type="Proteomes" id="UP000712045">
    <property type="component" value="Unassembled WGS sequence"/>
</dbReference>
<sequence>MRRVCLTLPTHRACTATIEAIGEEATYGAQEFGVEVHLLILDSSPAPVLAEHRKAVAALPASPGVTVHHLDEDEQGTFLREVIARSGVTSPSASADRLLELMLPSRVSYGACTNRAFLIAQALGCTSVHRRDSDSRYQHLDGEPVFPLHQELTYLGQRADDVRKSATRSKLPPGSGDRRVAVAGGSFVGEMSVDVAEIRDLDPDTYGELVGLSLPEGSPEIWRDHLIDASFRGAGNGTFDGDHAMLAPISPMRVDMCNVALDHEVYRRVPLPPATDTIGTDYFLFHLTHDARLPGLQHNRHIVNFHTEERRTDAGFLAYQVRFVKFLLAKTYLNTVYARTAAAGDALLDAEGCVRASVVAGFVRDSVALDRTEVARRLDLAQAAYRRLGGRYTTVADTLADRRSRLLDEARDDMADFALLMDHWEALAGASAEAGLGQVRAVNR</sequence>
<evidence type="ECO:0000313" key="2">
    <source>
        <dbReference type="Proteomes" id="UP000712045"/>
    </source>
</evidence>
<gene>
    <name evidence="1" type="ORF">JS521_04935</name>
</gene>
<dbReference type="Pfam" id="PF19787">
    <property type="entry name" value="DUF6271"/>
    <property type="match status" value="1"/>
</dbReference>
<reference evidence="1 2" key="1">
    <citation type="submission" date="2021-02" db="EMBL/GenBank/DDBJ databases">
        <title>Genome Streptomyces sp. RHZ10.</title>
        <authorList>
            <person name="Besaury L."/>
        </authorList>
    </citation>
    <scope>NUCLEOTIDE SEQUENCE [LARGE SCALE GENOMIC DNA]</scope>
    <source>
        <strain evidence="1 2">RHZ10</strain>
    </source>
</reference>
<accession>A0ABS2HTY5</accession>
<name>A0ABS2HTY5_9ACTN</name>
<dbReference type="InterPro" id="IPR046238">
    <property type="entry name" value="DUF6271"/>
</dbReference>
<evidence type="ECO:0000313" key="1">
    <source>
        <dbReference type="EMBL" id="MBM7053228.1"/>
    </source>
</evidence>
<dbReference type="RefSeq" id="WP_205081485.1">
    <property type="nucleotide sequence ID" value="NZ_JAFEUF010000013.1"/>
</dbReference>
<organism evidence="1 2">
    <name type="scientific">Streptomyces durocortorensis</name>
    <dbReference type="NCBI Taxonomy" id="2811104"/>
    <lineage>
        <taxon>Bacteria</taxon>
        <taxon>Bacillati</taxon>
        <taxon>Actinomycetota</taxon>
        <taxon>Actinomycetes</taxon>
        <taxon>Kitasatosporales</taxon>
        <taxon>Streptomycetaceae</taxon>
        <taxon>Streptomyces</taxon>
    </lineage>
</organism>
<protein>
    <submittedName>
        <fullName evidence="1">Uncharacterized protein</fullName>
    </submittedName>
</protein>
<proteinExistence type="predicted"/>